<organism evidence="2 3">
    <name type="scientific">Candidatus Scalindua japonica</name>
    <dbReference type="NCBI Taxonomy" id="1284222"/>
    <lineage>
        <taxon>Bacteria</taxon>
        <taxon>Pseudomonadati</taxon>
        <taxon>Planctomycetota</taxon>
        <taxon>Candidatus Brocadiia</taxon>
        <taxon>Candidatus Brocadiales</taxon>
        <taxon>Candidatus Scalinduaceae</taxon>
        <taxon>Candidatus Scalindua</taxon>
    </lineage>
</organism>
<proteinExistence type="predicted"/>
<evidence type="ECO:0000313" key="3">
    <source>
        <dbReference type="Proteomes" id="UP000218542"/>
    </source>
</evidence>
<comment type="caution">
    <text evidence="2">The sequence shown here is derived from an EMBL/GenBank/DDBJ whole genome shotgun (WGS) entry which is preliminary data.</text>
</comment>
<sequence>MKEEVAKQLQRCLYLHISYYLFNILFLYRHSIDIEVKGLEKTVRAKRGLKFPVVLTVKEVDMSGVVISAETLFKLQ</sequence>
<accession>A0A286U4K3</accession>
<keyword evidence="3" id="KW-1185">Reference proteome</keyword>
<dbReference type="EMBL" id="BAOS01000047">
    <property type="protein sequence ID" value="GAX63066.1"/>
    <property type="molecule type" value="Genomic_DNA"/>
</dbReference>
<name>A0A286U4K3_9BACT</name>
<keyword evidence="1" id="KW-0472">Membrane</keyword>
<dbReference type="AlphaFoldDB" id="A0A286U4K3"/>
<dbReference type="Proteomes" id="UP000218542">
    <property type="component" value="Unassembled WGS sequence"/>
</dbReference>
<protein>
    <submittedName>
        <fullName evidence="2">Integrase</fullName>
    </submittedName>
</protein>
<feature type="transmembrane region" description="Helical" evidence="1">
    <location>
        <begin position="12"/>
        <end position="28"/>
    </location>
</feature>
<gene>
    <name evidence="2" type="ORF">SCALIN_C47_0037</name>
</gene>
<evidence type="ECO:0000313" key="2">
    <source>
        <dbReference type="EMBL" id="GAX63066.1"/>
    </source>
</evidence>
<keyword evidence="1" id="KW-1133">Transmembrane helix</keyword>
<keyword evidence="1" id="KW-0812">Transmembrane</keyword>
<evidence type="ECO:0000256" key="1">
    <source>
        <dbReference type="SAM" id="Phobius"/>
    </source>
</evidence>
<dbReference type="RefSeq" id="WP_096896461.1">
    <property type="nucleotide sequence ID" value="NZ_BAOS01000047.1"/>
</dbReference>
<reference evidence="3" key="1">
    <citation type="journal article" date="2017" name="Environ. Microbiol. Rep.">
        <title>Genetic Diversity of Marine Anaerobic Ammonium-Oxidizing Bacteria as Revealed by Genomic and Proteomic Analyses of 'Candidatus Scalindua japonica'.</title>
        <authorList>
            <person name="Oshiki M."/>
            <person name="Mizuto K."/>
            <person name="Kimura Z."/>
            <person name="Kindaichi T."/>
            <person name="Satoh H."/>
            <person name="Okabe S."/>
        </authorList>
    </citation>
    <scope>NUCLEOTIDE SEQUENCE [LARGE SCALE GENOMIC DNA]</scope>
    <source>
        <strain evidence="3">husup-a2</strain>
    </source>
</reference>